<keyword evidence="5" id="KW-0167">Capsid protein</keyword>
<dbReference type="GO" id="GO:1990904">
    <property type="term" value="C:ribonucleoprotein complex"/>
    <property type="evidence" value="ECO:0007669"/>
    <property type="project" value="UniProtKB-KW"/>
</dbReference>
<sequence>MYCTLTKKEIIALKPQDAVPPQFPKEFFENGNKQKPTLRIPQGKLDLDTARELVYGGLERGELVIQHVIRYLYLVGEKVIDKLDDDWNSFGVNIGRKNQEINVWAFYNIVIEDDQVLDGRKSPKVDETDDLWLTLALLSYYRLGRSSNQNHRNNLLVKLNAQIKGYRKDSPNIVDDVAVHGSWVTNSNYCKICAGFDMFLNKFKNNKYAPVRFGTVASRYKDAAALMSLGHLCDVTGMTIEGLLDWIFVSTVGEDVVKLMTEGNEIDDPYSYMPYMMDMGISNKSPYSSISCPNIYTFLHMIGALLTSERSRNARMISEHNLSNIKMNAFVVAFVKANKASMAKAFLKQEDRKYEKDVNGDGTGSSDEDDDDEDDEELGDMPKSADPMEWFVYLQAQHFTLPDKVNEFGQRECKKIQNARPGTIGKYLSTIG</sequence>
<dbReference type="InterPro" id="IPR023330">
    <property type="entry name" value="Rhabdovirus_ncapsid_N"/>
</dbReference>
<comment type="subcellular location">
    <subcellularLocation>
        <location evidence="1">Host cytoplasm</location>
    </subcellularLocation>
    <subcellularLocation>
        <location evidence="2">Virion</location>
    </subcellularLocation>
</comment>
<dbReference type="GO" id="GO:0019013">
    <property type="term" value="C:viral nucleocapsid"/>
    <property type="evidence" value="ECO:0007669"/>
    <property type="project" value="UniProtKB-KW"/>
</dbReference>
<dbReference type="Proteomes" id="UP000676181">
    <property type="component" value="Segment"/>
</dbReference>
<feature type="compositionally biased region" description="Acidic residues" evidence="12">
    <location>
        <begin position="366"/>
        <end position="379"/>
    </location>
</feature>
<evidence type="ECO:0000256" key="12">
    <source>
        <dbReference type="SAM" id="MobiDB-lite"/>
    </source>
</evidence>
<feature type="domain" description="Rhabdovirus nucleocapsid" evidence="13">
    <location>
        <begin position="7"/>
        <end position="417"/>
    </location>
</feature>
<dbReference type="InterPro" id="IPR035961">
    <property type="entry name" value="Rhabdovirus_nucleoprotein-like"/>
</dbReference>
<protein>
    <recommendedName>
        <fullName evidence="3">Nucleoprotein</fullName>
    </recommendedName>
    <alternativeName>
        <fullName evidence="11">Nucleocapsid protein</fullName>
    </alternativeName>
</protein>
<evidence type="ECO:0000256" key="5">
    <source>
        <dbReference type="ARBA" id="ARBA00022561"/>
    </source>
</evidence>
<evidence type="ECO:0000256" key="10">
    <source>
        <dbReference type="ARBA" id="ARBA00023274"/>
    </source>
</evidence>
<proteinExistence type="predicted"/>
<evidence type="ECO:0000259" key="13">
    <source>
        <dbReference type="Pfam" id="PF00945"/>
    </source>
</evidence>
<dbReference type="KEGG" id="vg:80535943"/>
<keyword evidence="7" id="KW-0694">RNA-binding</keyword>
<accession>A0A7D0MWJ9</accession>
<evidence type="ECO:0000256" key="7">
    <source>
        <dbReference type="ARBA" id="ARBA00022884"/>
    </source>
</evidence>
<dbReference type="Pfam" id="PF00945">
    <property type="entry name" value="Rhabdo_ncap"/>
    <property type="match status" value="1"/>
</dbReference>
<dbReference type="EMBL" id="MH507505">
    <property type="protein sequence ID" value="QEA08640.1"/>
    <property type="molecule type" value="Genomic_RNA"/>
</dbReference>
<dbReference type="GeneID" id="80535943"/>
<name>A0A7D0MWJ9_9RHAB</name>
<dbReference type="InterPro" id="IPR023331">
    <property type="entry name" value="Rhabdovirus_ncapsid_C"/>
</dbReference>
<evidence type="ECO:0000256" key="2">
    <source>
        <dbReference type="ARBA" id="ARBA00004328"/>
    </source>
</evidence>
<dbReference type="SUPFAM" id="SSF140809">
    <property type="entry name" value="Rhabdovirus nucleoprotein-like"/>
    <property type="match status" value="1"/>
</dbReference>
<evidence type="ECO:0000313" key="15">
    <source>
        <dbReference type="Proteomes" id="UP000676181"/>
    </source>
</evidence>
<evidence type="ECO:0000256" key="6">
    <source>
        <dbReference type="ARBA" id="ARBA00022844"/>
    </source>
</evidence>
<keyword evidence="6" id="KW-0946">Virion</keyword>
<keyword evidence="9" id="KW-1035">Host cytoplasm</keyword>
<evidence type="ECO:0000256" key="4">
    <source>
        <dbReference type="ARBA" id="ARBA00022497"/>
    </source>
</evidence>
<dbReference type="Gene3D" id="1.10.3570.10">
    <property type="entry name" value="Rhabdovirus nucleocapsid protein like domain"/>
    <property type="match status" value="1"/>
</dbReference>
<dbReference type="GO" id="GO:0019029">
    <property type="term" value="C:helical viral capsid"/>
    <property type="evidence" value="ECO:0007669"/>
    <property type="project" value="UniProtKB-KW"/>
</dbReference>
<keyword evidence="10" id="KW-0687">Ribonucleoprotein</keyword>
<keyword evidence="15" id="KW-1185">Reference proteome</keyword>
<evidence type="ECO:0000256" key="3">
    <source>
        <dbReference type="ARBA" id="ARBA00014389"/>
    </source>
</evidence>
<feature type="region of interest" description="Disordered" evidence="12">
    <location>
        <begin position="354"/>
        <end position="384"/>
    </location>
</feature>
<dbReference type="Gene3D" id="1.10.3610.10">
    <property type="entry name" value="Nucleoprotein"/>
    <property type="match status" value="1"/>
</dbReference>
<keyword evidence="8 14" id="KW-0543">Viral nucleoprotein</keyword>
<evidence type="ECO:0000313" key="14">
    <source>
        <dbReference type="EMBL" id="QEA08640.1"/>
    </source>
</evidence>
<evidence type="ECO:0000256" key="8">
    <source>
        <dbReference type="ARBA" id="ARBA00023086"/>
    </source>
</evidence>
<dbReference type="GO" id="GO:0030430">
    <property type="term" value="C:host cell cytoplasm"/>
    <property type="evidence" value="ECO:0007669"/>
    <property type="project" value="UniProtKB-SubCell"/>
</dbReference>
<evidence type="ECO:0000256" key="1">
    <source>
        <dbReference type="ARBA" id="ARBA00004192"/>
    </source>
</evidence>
<dbReference type="GO" id="GO:0003723">
    <property type="term" value="F:RNA binding"/>
    <property type="evidence" value="ECO:0007669"/>
    <property type="project" value="UniProtKB-KW"/>
</dbReference>
<keyword evidence="4" id="KW-1139">Helical capsid protein</keyword>
<reference evidence="15" key="1">
    <citation type="journal article" date="2020" name="Vet. Res.">
        <title>Hayes Yard virus: a novel ephemerovirus isolated from a bull with severe clinical signs of bovine ephemeral fever is most closely related to Puchong virus.</title>
        <authorList>
            <person name="Blasdell K.R."/>
            <person name="Davis S.S."/>
            <person name="Voysey R."/>
            <person name="Bulach D.M."/>
            <person name="Middleton D."/>
            <person name="Williams S."/>
            <person name="Harmsen M.B."/>
            <person name="Weir R.P."/>
            <person name="Crameri S."/>
            <person name="Walsh S.J."/>
            <person name="Peck G.R."/>
            <person name="Tesh R.B."/>
            <person name="Boyle D.B."/>
            <person name="Melville L.F."/>
            <person name="Walker P.J."/>
        </authorList>
    </citation>
    <scope>NUCLEOTIDE SEQUENCE [LARGE SCALE GENOMIC DNA]</scope>
</reference>
<evidence type="ECO:0000256" key="11">
    <source>
        <dbReference type="ARBA" id="ARBA00033344"/>
    </source>
</evidence>
<dbReference type="InterPro" id="IPR000448">
    <property type="entry name" value="Rhabdo_ncapsid"/>
</dbReference>
<organism evidence="14 15">
    <name type="scientific">Puchong virus</name>
    <dbReference type="NCBI Taxonomy" id="1272955"/>
    <lineage>
        <taxon>Viruses</taxon>
        <taxon>Riboviria</taxon>
        <taxon>Orthornavirae</taxon>
        <taxon>Negarnaviricota</taxon>
        <taxon>Haploviricotina</taxon>
        <taxon>Monjiviricetes</taxon>
        <taxon>Mononegavirales</taxon>
        <taxon>Rhabdoviridae</taxon>
        <taxon>Alpharhabdovirinae</taxon>
        <taxon>Ephemerovirus</taxon>
        <taxon>Ephemerovirus puchong</taxon>
    </lineage>
</organism>
<evidence type="ECO:0000256" key="9">
    <source>
        <dbReference type="ARBA" id="ARBA00023200"/>
    </source>
</evidence>
<dbReference type="RefSeq" id="YP_010797927.1">
    <property type="nucleotide sequence ID" value="NC_076260.1"/>
</dbReference>